<comment type="caution">
    <text evidence="1">The sequence shown here is derived from an EMBL/GenBank/DDBJ whole genome shotgun (WGS) entry which is preliminary data.</text>
</comment>
<keyword evidence="2" id="KW-1185">Reference proteome</keyword>
<protein>
    <submittedName>
        <fullName evidence="1">Uncharacterized protein</fullName>
    </submittedName>
</protein>
<organism evidence="1 2">
    <name type="scientific">Solanum commersonii</name>
    <name type="common">Commerson's wild potato</name>
    <name type="synonym">Commerson's nightshade</name>
    <dbReference type="NCBI Taxonomy" id="4109"/>
    <lineage>
        <taxon>Eukaryota</taxon>
        <taxon>Viridiplantae</taxon>
        <taxon>Streptophyta</taxon>
        <taxon>Embryophyta</taxon>
        <taxon>Tracheophyta</taxon>
        <taxon>Spermatophyta</taxon>
        <taxon>Magnoliopsida</taxon>
        <taxon>eudicotyledons</taxon>
        <taxon>Gunneridae</taxon>
        <taxon>Pentapetalae</taxon>
        <taxon>asterids</taxon>
        <taxon>lamiids</taxon>
        <taxon>Solanales</taxon>
        <taxon>Solanaceae</taxon>
        <taxon>Solanoideae</taxon>
        <taxon>Solaneae</taxon>
        <taxon>Solanum</taxon>
    </lineage>
</organism>
<dbReference type="EMBL" id="JACXVP010000004">
    <property type="protein sequence ID" value="KAG5609793.1"/>
    <property type="molecule type" value="Genomic_DNA"/>
</dbReference>
<dbReference type="AlphaFoldDB" id="A0A9J5ZAB1"/>
<dbReference type="Proteomes" id="UP000824120">
    <property type="component" value="Chromosome 4"/>
</dbReference>
<evidence type="ECO:0000313" key="1">
    <source>
        <dbReference type="EMBL" id="KAG5609793.1"/>
    </source>
</evidence>
<dbReference type="OrthoDB" id="1436172at2759"/>
<accession>A0A9J5ZAB1</accession>
<sequence length="114" mass="12665">MGSIESTVAYGPVYFNAQPNLQLSLTDSNILDALTLNVKTHGYNYAAGSELICLPEYNPTSSSSNIPNDKKVKDEFNYSAPYSLSEVHNKLSSKQTMIIRNTSFDANEKWNCFS</sequence>
<name>A0A9J5ZAB1_SOLCO</name>
<dbReference type="Pfam" id="PF01107">
    <property type="entry name" value="MP"/>
    <property type="match status" value="1"/>
</dbReference>
<evidence type="ECO:0000313" key="2">
    <source>
        <dbReference type="Proteomes" id="UP000824120"/>
    </source>
</evidence>
<proteinExistence type="predicted"/>
<reference evidence="1 2" key="1">
    <citation type="submission" date="2020-09" db="EMBL/GenBank/DDBJ databases">
        <title>De no assembly of potato wild relative species, Solanum commersonii.</title>
        <authorList>
            <person name="Cho K."/>
        </authorList>
    </citation>
    <scope>NUCLEOTIDE SEQUENCE [LARGE SCALE GENOMIC DNA]</scope>
    <source>
        <strain evidence="1">LZ3.2</strain>
        <tissue evidence="1">Leaf</tissue>
    </source>
</reference>
<dbReference type="InterPro" id="IPR028919">
    <property type="entry name" value="Viral_movement"/>
</dbReference>
<gene>
    <name evidence="1" type="ORF">H5410_021074</name>
</gene>